<protein>
    <submittedName>
        <fullName evidence="3">Uncharacterized protein</fullName>
    </submittedName>
</protein>
<sequence length="254" mass="28775">MSSEPTLIEHAQTAPPRNPFARAQPTEQFWVLLRPMYKARQLIHSERLVQILVTNQRAGKLELLRLEIKADGEAGAAGGNRMELLVDHGNLRLRFTTEGIQIAPARRGLGGFMLARLIDWCHRTCPEYVVTPLLLQNDAALSSEVVEARDKLLRRAGFDIQALDDGRARAQVRRVGDLISTWDTQRVEPIDVGELLRRLREQETENLKLQSQTTTLRAQIDQLRRSDLGSRFAIGCLVTLAIFQALLLLWVVMR</sequence>
<feature type="region of interest" description="Disordered" evidence="1">
    <location>
        <begin position="1"/>
        <end position="21"/>
    </location>
</feature>
<dbReference type="EMBL" id="LT629736">
    <property type="protein sequence ID" value="SDS13329.1"/>
    <property type="molecule type" value="Genomic_DNA"/>
</dbReference>
<dbReference type="STRING" id="487184.SAMN05216421_0965"/>
<accession>A0A1H1PRF8</accession>
<evidence type="ECO:0000313" key="3">
    <source>
        <dbReference type="EMBL" id="SDS13329.1"/>
    </source>
</evidence>
<gene>
    <name evidence="3" type="ORF">SAMN05216421_0965</name>
</gene>
<keyword evidence="2" id="KW-1133">Transmembrane helix</keyword>
<evidence type="ECO:0000313" key="4">
    <source>
        <dbReference type="Proteomes" id="UP000243207"/>
    </source>
</evidence>
<dbReference type="RefSeq" id="WP_093392087.1">
    <property type="nucleotide sequence ID" value="NZ_LT629736.1"/>
</dbReference>
<dbReference type="Proteomes" id="UP000243207">
    <property type="component" value="Chromosome I"/>
</dbReference>
<dbReference type="AlphaFoldDB" id="A0A1H1PRF8"/>
<dbReference type="OrthoDB" id="7009097at2"/>
<name>A0A1H1PRF8_9GAMM</name>
<keyword evidence="4" id="KW-1185">Reference proteome</keyword>
<organism evidence="3 4">
    <name type="scientific">Halopseudomonas xinjiangensis</name>
    <dbReference type="NCBI Taxonomy" id="487184"/>
    <lineage>
        <taxon>Bacteria</taxon>
        <taxon>Pseudomonadati</taxon>
        <taxon>Pseudomonadota</taxon>
        <taxon>Gammaproteobacteria</taxon>
        <taxon>Pseudomonadales</taxon>
        <taxon>Pseudomonadaceae</taxon>
        <taxon>Halopseudomonas</taxon>
    </lineage>
</organism>
<keyword evidence="2" id="KW-0472">Membrane</keyword>
<reference evidence="4" key="1">
    <citation type="submission" date="2016-10" db="EMBL/GenBank/DDBJ databases">
        <authorList>
            <person name="Varghese N."/>
            <person name="Submissions S."/>
        </authorList>
    </citation>
    <scope>NUCLEOTIDE SEQUENCE [LARGE SCALE GENOMIC DNA]</scope>
    <source>
        <strain evidence="4">NRRL B-51270</strain>
    </source>
</reference>
<proteinExistence type="predicted"/>
<evidence type="ECO:0000256" key="2">
    <source>
        <dbReference type="SAM" id="Phobius"/>
    </source>
</evidence>
<keyword evidence="2" id="KW-0812">Transmembrane</keyword>
<feature type="transmembrane region" description="Helical" evidence="2">
    <location>
        <begin position="232"/>
        <end position="253"/>
    </location>
</feature>
<evidence type="ECO:0000256" key="1">
    <source>
        <dbReference type="SAM" id="MobiDB-lite"/>
    </source>
</evidence>